<dbReference type="STRING" id="479433.Caci_5834"/>
<accession>C7QDR8</accession>
<dbReference type="Proteomes" id="UP000000851">
    <property type="component" value="Chromosome"/>
</dbReference>
<name>C7QDR8_CATAD</name>
<gene>
    <name evidence="1" type="ordered locus">Caci_5834</name>
</gene>
<keyword evidence="2" id="KW-1185">Reference proteome</keyword>
<protein>
    <submittedName>
        <fullName evidence="1">Uncharacterized protein</fullName>
    </submittedName>
</protein>
<sequence length="131" mass="14655">MTFQTLFAEVTAGDQRFGHRQHVHLTWLAVRHYGIEEAVSVVSDGIRQTARYAGAPQKYHATVSRAWVEAVGYHVAEHPIDDFGGFAEANPALLDKRLLSRFYSSAVLASAEARGGWVEPDREPFPWMVES</sequence>
<dbReference type="OrthoDB" id="3293476at2"/>
<dbReference type="HOGENOM" id="CLU_142891_1_0_11"/>
<dbReference type="AlphaFoldDB" id="C7QDR8"/>
<dbReference type="KEGG" id="cai:Caci_5834"/>
<evidence type="ECO:0000313" key="1">
    <source>
        <dbReference type="EMBL" id="ACU74692.1"/>
    </source>
</evidence>
<organism evidence="1 2">
    <name type="scientific">Catenulispora acidiphila (strain DSM 44928 / JCM 14897 / NBRC 102108 / NRRL B-24433 / ID139908)</name>
    <dbReference type="NCBI Taxonomy" id="479433"/>
    <lineage>
        <taxon>Bacteria</taxon>
        <taxon>Bacillati</taxon>
        <taxon>Actinomycetota</taxon>
        <taxon>Actinomycetes</taxon>
        <taxon>Catenulisporales</taxon>
        <taxon>Catenulisporaceae</taxon>
        <taxon>Catenulispora</taxon>
    </lineage>
</organism>
<dbReference type="InParanoid" id="C7QDR8"/>
<dbReference type="eggNOG" id="ENOG5033HGR">
    <property type="taxonomic scope" value="Bacteria"/>
</dbReference>
<dbReference type="RefSeq" id="WP_015794421.1">
    <property type="nucleotide sequence ID" value="NC_013131.1"/>
</dbReference>
<dbReference type="EMBL" id="CP001700">
    <property type="protein sequence ID" value="ACU74692.1"/>
    <property type="molecule type" value="Genomic_DNA"/>
</dbReference>
<reference evidence="1 2" key="1">
    <citation type="journal article" date="2009" name="Stand. Genomic Sci.">
        <title>Complete genome sequence of Catenulispora acidiphila type strain (ID 139908).</title>
        <authorList>
            <person name="Copeland A."/>
            <person name="Lapidus A."/>
            <person name="Glavina Del Rio T."/>
            <person name="Nolan M."/>
            <person name="Lucas S."/>
            <person name="Chen F."/>
            <person name="Tice H."/>
            <person name="Cheng J.F."/>
            <person name="Bruce D."/>
            <person name="Goodwin L."/>
            <person name="Pitluck S."/>
            <person name="Mikhailova N."/>
            <person name="Pati A."/>
            <person name="Ivanova N."/>
            <person name="Mavromatis K."/>
            <person name="Chen A."/>
            <person name="Palaniappan K."/>
            <person name="Chain P."/>
            <person name="Land M."/>
            <person name="Hauser L."/>
            <person name="Chang Y.J."/>
            <person name="Jeffries C.D."/>
            <person name="Chertkov O."/>
            <person name="Brettin T."/>
            <person name="Detter J.C."/>
            <person name="Han C."/>
            <person name="Ali Z."/>
            <person name="Tindall B.J."/>
            <person name="Goker M."/>
            <person name="Bristow J."/>
            <person name="Eisen J.A."/>
            <person name="Markowitz V."/>
            <person name="Hugenholtz P."/>
            <person name="Kyrpides N.C."/>
            <person name="Klenk H.P."/>
        </authorList>
    </citation>
    <scope>NUCLEOTIDE SEQUENCE [LARGE SCALE GENOMIC DNA]</scope>
    <source>
        <strain evidence="2">DSM 44928 / JCM 14897 / NBRC 102108 / NRRL B-24433 / ID139908</strain>
    </source>
</reference>
<evidence type="ECO:0000313" key="2">
    <source>
        <dbReference type="Proteomes" id="UP000000851"/>
    </source>
</evidence>
<proteinExistence type="predicted"/>